<dbReference type="NCBIfam" id="TIGR01251">
    <property type="entry name" value="ribP_PPkin"/>
    <property type="match status" value="1"/>
</dbReference>
<dbReference type="InterPro" id="IPR000836">
    <property type="entry name" value="PRTase_dom"/>
</dbReference>
<dbReference type="GO" id="GO:0016301">
    <property type="term" value="F:kinase activity"/>
    <property type="evidence" value="ECO:0007669"/>
    <property type="project" value="UniProtKB-KW"/>
</dbReference>
<dbReference type="GO" id="GO:0005737">
    <property type="term" value="C:cytoplasm"/>
    <property type="evidence" value="ECO:0007669"/>
    <property type="project" value="TreeGrafter"/>
</dbReference>
<evidence type="ECO:0000256" key="3">
    <source>
        <dbReference type="ARBA" id="ARBA00022727"/>
    </source>
</evidence>
<dbReference type="PANTHER" id="PTHR10210">
    <property type="entry name" value="RIBOSE-PHOSPHATE DIPHOSPHOKINASE FAMILY MEMBER"/>
    <property type="match status" value="1"/>
</dbReference>
<protein>
    <recommendedName>
        <fullName evidence="1">ribose-phosphate diphosphokinase</fullName>
        <ecNumber evidence="1">2.7.6.1</ecNumber>
    </recommendedName>
</protein>
<dbReference type="GO" id="GO:0006164">
    <property type="term" value="P:purine nucleotide biosynthetic process"/>
    <property type="evidence" value="ECO:0007669"/>
    <property type="project" value="TreeGrafter"/>
</dbReference>
<evidence type="ECO:0000313" key="9">
    <source>
        <dbReference type="EMBL" id="MBF9232650.1"/>
    </source>
</evidence>
<evidence type="ECO:0000259" key="8">
    <source>
        <dbReference type="Pfam" id="PF13793"/>
    </source>
</evidence>
<dbReference type="GO" id="GO:0006015">
    <property type="term" value="P:5-phosphoribose 1-diphosphate biosynthetic process"/>
    <property type="evidence" value="ECO:0007669"/>
    <property type="project" value="TreeGrafter"/>
</dbReference>
<reference evidence="9" key="1">
    <citation type="submission" date="2020-11" db="EMBL/GenBank/DDBJ databases">
        <authorList>
            <person name="Kim M.K."/>
        </authorList>
    </citation>
    <scope>NUCLEOTIDE SEQUENCE</scope>
    <source>
        <strain evidence="9">BT350</strain>
    </source>
</reference>
<dbReference type="GO" id="GO:0005524">
    <property type="term" value="F:ATP binding"/>
    <property type="evidence" value="ECO:0007669"/>
    <property type="project" value="UniProtKB-KW"/>
</dbReference>
<keyword evidence="4" id="KW-0547">Nucleotide-binding</keyword>
<dbReference type="InterPro" id="IPR005946">
    <property type="entry name" value="Rib-P_diPkinase"/>
</dbReference>
<dbReference type="InterPro" id="IPR029057">
    <property type="entry name" value="PRTase-like"/>
</dbReference>
<proteinExistence type="predicted"/>
<dbReference type="EC" id="2.7.6.1" evidence="1"/>
<feature type="domain" description="Ribose-phosphate pyrophosphokinase N-terminal" evidence="8">
    <location>
        <begin position="188"/>
        <end position="304"/>
    </location>
</feature>
<dbReference type="SMART" id="SM01400">
    <property type="entry name" value="Pribosyltran_N"/>
    <property type="match status" value="1"/>
</dbReference>
<evidence type="ECO:0000256" key="2">
    <source>
        <dbReference type="ARBA" id="ARBA00022679"/>
    </source>
</evidence>
<sequence>MTTFAMTDPALRRLFERLDFAPQPKDGSLARLLTYWQDRRGGAIAPRPRDIAVPELAEDAANAFVFRFSPGGRDLALIFGGAALESLVGPCDPGAEVLTEAAGRRGVVRLRRLADLVRPRAEPVLAEFMVAWTNGNKARVEMLVAPLSTDGRIVDGLFGGLALRHIRTTTAHAGHALHAAPAKDKPLIFALKTATEFGERVARHIGVPLQSHEEREFEDGEHKTRPLIDVRDSDVHVIADLHGGGGQSANDRLCRLLFFVGALNDSGAARVSVVAPYLCYSRKDRQTKPYDPITTRYVAQLFEAVKTHRLITMEAHNLAAFQNAFRCETMHLNANSAFIDHLIETTGGKPLAIVSPDIGGAKRVETFRQDIEKHLGHPVTKAVSDKHRSLGHLSGDLFMGDVSGRVAVIMDDLISTGSTMARVAAQCRMHGASRVFVMATHGVGGNAALNNLKQPTIDKVILTNTIPQAASFLSALADRLTVLDVSEVFARAIKP</sequence>
<dbReference type="CDD" id="cd06223">
    <property type="entry name" value="PRTases_typeI"/>
    <property type="match status" value="1"/>
</dbReference>
<dbReference type="PANTHER" id="PTHR10210:SF32">
    <property type="entry name" value="RIBOSE-PHOSPHATE PYROPHOSPHOKINASE 2"/>
    <property type="match status" value="1"/>
</dbReference>
<dbReference type="InterPro" id="IPR029099">
    <property type="entry name" value="Pribosyltran_N"/>
</dbReference>
<organism evidence="9 10">
    <name type="scientific">Microvirga alba</name>
    <dbReference type="NCBI Taxonomy" id="2791025"/>
    <lineage>
        <taxon>Bacteria</taxon>
        <taxon>Pseudomonadati</taxon>
        <taxon>Pseudomonadota</taxon>
        <taxon>Alphaproteobacteria</taxon>
        <taxon>Hyphomicrobiales</taxon>
        <taxon>Methylobacteriaceae</taxon>
        <taxon>Microvirga</taxon>
    </lineage>
</organism>
<dbReference type="GO" id="GO:0002189">
    <property type="term" value="C:ribose phosphate diphosphokinase complex"/>
    <property type="evidence" value="ECO:0007669"/>
    <property type="project" value="TreeGrafter"/>
</dbReference>
<dbReference type="EMBL" id="JADQDO010000002">
    <property type="protein sequence ID" value="MBF9232650.1"/>
    <property type="molecule type" value="Genomic_DNA"/>
</dbReference>
<comment type="caution">
    <text evidence="9">The sequence shown here is derived from an EMBL/GenBank/DDBJ whole genome shotgun (WGS) entry which is preliminary data.</text>
</comment>
<evidence type="ECO:0000256" key="6">
    <source>
        <dbReference type="ARBA" id="ARBA00022840"/>
    </source>
</evidence>
<accession>A0A931BNR5</accession>
<dbReference type="Pfam" id="PF14572">
    <property type="entry name" value="Pribosyl_synth"/>
    <property type="match status" value="1"/>
</dbReference>
<keyword evidence="10" id="KW-1185">Reference proteome</keyword>
<comment type="catalytic activity">
    <reaction evidence="7">
        <text>D-ribose 5-phosphate + ATP = 5-phospho-alpha-D-ribose 1-diphosphate + AMP + H(+)</text>
        <dbReference type="Rhea" id="RHEA:15609"/>
        <dbReference type="ChEBI" id="CHEBI:15378"/>
        <dbReference type="ChEBI" id="CHEBI:30616"/>
        <dbReference type="ChEBI" id="CHEBI:58017"/>
        <dbReference type="ChEBI" id="CHEBI:78346"/>
        <dbReference type="ChEBI" id="CHEBI:456215"/>
        <dbReference type="EC" id="2.7.6.1"/>
    </reaction>
</comment>
<name>A0A931BNR5_9HYPH</name>
<dbReference type="SUPFAM" id="SSF53271">
    <property type="entry name" value="PRTase-like"/>
    <property type="match status" value="2"/>
</dbReference>
<dbReference type="GO" id="GO:0004749">
    <property type="term" value="F:ribose phosphate diphosphokinase activity"/>
    <property type="evidence" value="ECO:0007669"/>
    <property type="project" value="UniProtKB-EC"/>
</dbReference>
<dbReference type="Pfam" id="PF13793">
    <property type="entry name" value="Pribosyltran_N"/>
    <property type="match status" value="1"/>
</dbReference>
<dbReference type="AlphaFoldDB" id="A0A931BNR5"/>
<evidence type="ECO:0000313" key="10">
    <source>
        <dbReference type="Proteomes" id="UP000599312"/>
    </source>
</evidence>
<keyword evidence="2 9" id="KW-0808">Transferase</keyword>
<evidence type="ECO:0000256" key="1">
    <source>
        <dbReference type="ARBA" id="ARBA00013247"/>
    </source>
</evidence>
<dbReference type="Pfam" id="PF07310">
    <property type="entry name" value="PAS_5"/>
    <property type="match status" value="1"/>
</dbReference>
<evidence type="ECO:0000256" key="4">
    <source>
        <dbReference type="ARBA" id="ARBA00022741"/>
    </source>
</evidence>
<dbReference type="Gene3D" id="3.40.50.2020">
    <property type="match status" value="2"/>
</dbReference>
<keyword evidence="5" id="KW-0418">Kinase</keyword>
<dbReference type="InterPro" id="IPR009922">
    <property type="entry name" value="DUF1457"/>
</dbReference>
<dbReference type="Proteomes" id="UP000599312">
    <property type="component" value="Unassembled WGS sequence"/>
</dbReference>
<evidence type="ECO:0000256" key="7">
    <source>
        <dbReference type="ARBA" id="ARBA00049535"/>
    </source>
</evidence>
<keyword evidence="6" id="KW-0067">ATP-binding</keyword>
<dbReference type="GO" id="GO:0000287">
    <property type="term" value="F:magnesium ion binding"/>
    <property type="evidence" value="ECO:0007669"/>
    <property type="project" value="InterPro"/>
</dbReference>
<keyword evidence="3" id="KW-0545">Nucleotide biosynthesis</keyword>
<evidence type="ECO:0000256" key="5">
    <source>
        <dbReference type="ARBA" id="ARBA00022777"/>
    </source>
</evidence>
<gene>
    <name evidence="9" type="primary">prs</name>
    <name evidence="9" type="ORF">I2H38_04580</name>
</gene>